<feature type="transmembrane region" description="Helical" evidence="1">
    <location>
        <begin position="12"/>
        <end position="33"/>
    </location>
</feature>
<sequence>MSMFNDEKGKTSMGRALLLTHTFFNWIWMWLFILGLVEPMDGDVLNMLIGSLDVTMFIVFGGWVIGPRSFQYLFPQLGTVASAAGKLVGRARGTDDRYTDDERDL</sequence>
<keyword evidence="1" id="KW-1133">Transmembrane helix</keyword>
<organism evidence="2">
    <name type="scientific">marine sediment metagenome</name>
    <dbReference type="NCBI Taxonomy" id="412755"/>
    <lineage>
        <taxon>unclassified sequences</taxon>
        <taxon>metagenomes</taxon>
        <taxon>ecological metagenomes</taxon>
    </lineage>
</organism>
<name>A0A0F9QLT2_9ZZZZ</name>
<proteinExistence type="predicted"/>
<dbReference type="AlphaFoldDB" id="A0A0F9QLT2"/>
<evidence type="ECO:0000313" key="2">
    <source>
        <dbReference type="EMBL" id="KKN45120.1"/>
    </source>
</evidence>
<accession>A0A0F9QLT2</accession>
<gene>
    <name evidence="2" type="ORF">LCGC14_0686220</name>
</gene>
<evidence type="ECO:0000256" key="1">
    <source>
        <dbReference type="SAM" id="Phobius"/>
    </source>
</evidence>
<keyword evidence="1" id="KW-0812">Transmembrane</keyword>
<protein>
    <submittedName>
        <fullName evidence="2">Uncharacterized protein</fullName>
    </submittedName>
</protein>
<feature type="transmembrane region" description="Helical" evidence="1">
    <location>
        <begin position="45"/>
        <end position="66"/>
    </location>
</feature>
<keyword evidence="1" id="KW-0472">Membrane</keyword>
<dbReference type="EMBL" id="LAZR01001410">
    <property type="protein sequence ID" value="KKN45120.1"/>
    <property type="molecule type" value="Genomic_DNA"/>
</dbReference>
<reference evidence="2" key="1">
    <citation type="journal article" date="2015" name="Nature">
        <title>Complex archaea that bridge the gap between prokaryotes and eukaryotes.</title>
        <authorList>
            <person name="Spang A."/>
            <person name="Saw J.H."/>
            <person name="Jorgensen S.L."/>
            <person name="Zaremba-Niedzwiedzka K."/>
            <person name="Martijn J."/>
            <person name="Lind A.E."/>
            <person name="van Eijk R."/>
            <person name="Schleper C."/>
            <person name="Guy L."/>
            <person name="Ettema T.J."/>
        </authorList>
    </citation>
    <scope>NUCLEOTIDE SEQUENCE</scope>
</reference>
<comment type="caution">
    <text evidence="2">The sequence shown here is derived from an EMBL/GenBank/DDBJ whole genome shotgun (WGS) entry which is preliminary data.</text>
</comment>